<evidence type="ECO:0008006" key="3">
    <source>
        <dbReference type="Google" id="ProtNLM"/>
    </source>
</evidence>
<dbReference type="AlphaFoldDB" id="A0A2M6W9U0"/>
<dbReference type="Gene3D" id="3.40.50.150">
    <property type="entry name" value="Vaccinia Virus protein VP39"/>
    <property type="match status" value="1"/>
</dbReference>
<gene>
    <name evidence="1" type="ORF">COU23_03560</name>
</gene>
<dbReference type="SUPFAM" id="SSF53335">
    <property type="entry name" value="S-adenosyl-L-methionine-dependent methyltransferases"/>
    <property type="match status" value="1"/>
</dbReference>
<evidence type="ECO:0000313" key="1">
    <source>
        <dbReference type="EMBL" id="PIT89514.1"/>
    </source>
</evidence>
<dbReference type="PANTHER" id="PTHR43861:SF1">
    <property type="entry name" value="TRANS-ACONITATE 2-METHYLTRANSFERASE"/>
    <property type="match status" value="1"/>
</dbReference>
<dbReference type="InterPro" id="IPR029063">
    <property type="entry name" value="SAM-dependent_MTases_sf"/>
</dbReference>
<accession>A0A2M6W9U0</accession>
<proteinExistence type="predicted"/>
<comment type="caution">
    <text evidence="1">The sequence shown here is derived from an EMBL/GenBank/DDBJ whole genome shotgun (WGS) entry which is preliminary data.</text>
</comment>
<name>A0A2M6W9U0_9BACT</name>
<dbReference type="Proteomes" id="UP000231464">
    <property type="component" value="Unassembled WGS sequence"/>
</dbReference>
<dbReference type="EMBL" id="PFBP01000058">
    <property type="protein sequence ID" value="PIT89514.1"/>
    <property type="molecule type" value="Genomic_DNA"/>
</dbReference>
<protein>
    <recommendedName>
        <fullName evidence="3">Methyltransferase type 11 domain-containing protein</fullName>
    </recommendedName>
</protein>
<dbReference type="Pfam" id="PF13489">
    <property type="entry name" value="Methyltransf_23"/>
    <property type="match status" value="1"/>
</dbReference>
<dbReference type="PANTHER" id="PTHR43861">
    <property type="entry name" value="TRANS-ACONITATE 2-METHYLTRANSFERASE-RELATED"/>
    <property type="match status" value="1"/>
</dbReference>
<reference evidence="2" key="1">
    <citation type="submission" date="2017-09" db="EMBL/GenBank/DDBJ databases">
        <title>Depth-based differentiation of microbial function through sediment-hosted aquifers and enrichment of novel symbionts in the deep terrestrial subsurface.</title>
        <authorList>
            <person name="Probst A.J."/>
            <person name="Ladd B."/>
            <person name="Jarett J.K."/>
            <person name="Geller-Mcgrath D.E."/>
            <person name="Sieber C.M.K."/>
            <person name="Emerson J.B."/>
            <person name="Anantharaman K."/>
            <person name="Thomas B.C."/>
            <person name="Malmstrom R."/>
            <person name="Stieglmeier M."/>
            <person name="Klingl A."/>
            <person name="Woyke T."/>
            <person name="Ryan C.M."/>
            <person name="Banfield J.F."/>
        </authorList>
    </citation>
    <scope>NUCLEOTIDE SEQUENCE [LARGE SCALE GENOMIC DNA]</scope>
</reference>
<organism evidence="1 2">
    <name type="scientific">Candidatus Kuenenbacteria bacterium CG10_big_fil_rev_8_21_14_0_10_36_11</name>
    <dbReference type="NCBI Taxonomy" id="1974618"/>
    <lineage>
        <taxon>Bacteria</taxon>
        <taxon>Candidatus Kueneniibacteriota</taxon>
    </lineage>
</organism>
<sequence length="289" mass="33824">MNSETAKKLIELNQNSYSQIAKVFSDSRNFPWHEIKNVVRKYVKPCDKILDLGCGNGRLLKSLEKLKNFSYTGLDNCSSLIEKAQAIFLSSDISCSSFPNSLLSFPRVQICQWQIERESRNIIFINDNILNLDQFNSNEFDIIFMMASFHHIPSQELREKLLQDIKRILKPNGFLIMTNWNLWQIGAKKNVWTSLLSSLLSLLSSSRKRGSRLINTRSQIRSEMAIKDIITLWQNQFPLYYHAFTKRELKKLLQKTNFEVLENYYVKQGQKARWWNGYNILTVAKKIIV</sequence>
<dbReference type="CDD" id="cd02440">
    <property type="entry name" value="AdoMet_MTases"/>
    <property type="match status" value="1"/>
</dbReference>
<evidence type="ECO:0000313" key="2">
    <source>
        <dbReference type="Proteomes" id="UP000231464"/>
    </source>
</evidence>